<dbReference type="AlphaFoldDB" id="A0A261SIE4"/>
<name>A0A261SIE4_9BORD</name>
<protein>
    <recommendedName>
        <fullName evidence="4">Deaminase</fullName>
    </recommendedName>
</protein>
<keyword evidence="3" id="KW-1185">Reference proteome</keyword>
<dbReference type="EMBL" id="NEVM01000001">
    <property type="protein sequence ID" value="OZI37164.1"/>
    <property type="molecule type" value="Genomic_DNA"/>
</dbReference>
<proteinExistence type="predicted"/>
<dbReference type="RefSeq" id="WP_094851271.1">
    <property type="nucleotide sequence ID" value="NZ_NEVM01000001.1"/>
</dbReference>
<evidence type="ECO:0000256" key="1">
    <source>
        <dbReference type="SAM" id="MobiDB-lite"/>
    </source>
</evidence>
<reference evidence="3" key="1">
    <citation type="submission" date="2017-05" db="EMBL/GenBank/DDBJ databases">
        <title>Complete and WGS of Bordetella genogroups.</title>
        <authorList>
            <person name="Spilker T."/>
            <person name="Lipuma J."/>
        </authorList>
    </citation>
    <scope>NUCLEOTIDE SEQUENCE [LARGE SCALE GENOMIC DNA]</scope>
    <source>
        <strain evidence="3">AU16122</strain>
    </source>
</reference>
<dbReference type="OrthoDB" id="9814432at2"/>
<evidence type="ECO:0008006" key="4">
    <source>
        <dbReference type="Google" id="ProtNLM"/>
    </source>
</evidence>
<dbReference type="InterPro" id="IPR049708">
    <property type="entry name" value="PP0621-like"/>
</dbReference>
<evidence type="ECO:0000313" key="3">
    <source>
        <dbReference type="Proteomes" id="UP000216020"/>
    </source>
</evidence>
<feature type="compositionally biased region" description="Low complexity" evidence="1">
    <location>
        <begin position="25"/>
        <end position="42"/>
    </location>
</feature>
<comment type="caution">
    <text evidence="2">The sequence shown here is derived from an EMBL/GenBank/DDBJ whole genome shotgun (WGS) entry which is preliminary data.</text>
</comment>
<organism evidence="2 3">
    <name type="scientific">Bordetella genomosp. 10</name>
    <dbReference type="NCBI Taxonomy" id="1416804"/>
    <lineage>
        <taxon>Bacteria</taxon>
        <taxon>Pseudomonadati</taxon>
        <taxon>Pseudomonadota</taxon>
        <taxon>Betaproteobacteria</taxon>
        <taxon>Burkholderiales</taxon>
        <taxon>Alcaligenaceae</taxon>
        <taxon>Bordetella</taxon>
    </lineage>
</organism>
<gene>
    <name evidence="2" type="ORF">CAL29_01665</name>
</gene>
<dbReference type="NCBIfam" id="NF041023">
    <property type="entry name" value="PP0621_fam"/>
    <property type="match status" value="1"/>
</dbReference>
<evidence type="ECO:0000313" key="2">
    <source>
        <dbReference type="EMBL" id="OZI37164.1"/>
    </source>
</evidence>
<dbReference type="Proteomes" id="UP000216020">
    <property type="component" value="Unassembled WGS sequence"/>
</dbReference>
<feature type="region of interest" description="Disordered" evidence="1">
    <location>
        <begin position="25"/>
        <end position="64"/>
    </location>
</feature>
<sequence>MGKLIFWFVIGLVIMTVARIAARAGARAAQQQAREQARQQQQPGHGNRANAGGDRPGRPAAVQQAEQMVRCAHCGIHLPRSEAVLSAGETYCGQEHARLGVARH</sequence>
<accession>A0A261SIE4</accession>